<keyword evidence="9" id="KW-1185">Reference proteome</keyword>
<evidence type="ECO:0000256" key="5">
    <source>
        <dbReference type="ARBA" id="ARBA00023136"/>
    </source>
</evidence>
<gene>
    <name evidence="8" type="ORF">GEV26_14325</name>
</gene>
<dbReference type="Proteomes" id="UP000392064">
    <property type="component" value="Chromosome"/>
</dbReference>
<name>A0A5Q2MMN1_9ACTN</name>
<comment type="subcellular location">
    <subcellularLocation>
        <location evidence="1">Cell membrane</location>
        <topology evidence="1">Multi-pass membrane protein</topology>
    </subcellularLocation>
</comment>
<dbReference type="PANTHER" id="PTHR30213">
    <property type="entry name" value="INNER MEMBRANE PROTEIN YHJD"/>
    <property type="match status" value="1"/>
</dbReference>
<feature type="region of interest" description="Disordered" evidence="6">
    <location>
        <begin position="327"/>
        <end position="349"/>
    </location>
</feature>
<evidence type="ECO:0000256" key="7">
    <source>
        <dbReference type="SAM" id="Phobius"/>
    </source>
</evidence>
<evidence type="ECO:0000256" key="1">
    <source>
        <dbReference type="ARBA" id="ARBA00004651"/>
    </source>
</evidence>
<dbReference type="Pfam" id="PF03631">
    <property type="entry name" value="Virul_fac_BrkB"/>
    <property type="match status" value="1"/>
</dbReference>
<feature type="transmembrane region" description="Helical" evidence="7">
    <location>
        <begin position="149"/>
        <end position="170"/>
    </location>
</feature>
<evidence type="ECO:0000256" key="4">
    <source>
        <dbReference type="ARBA" id="ARBA00022989"/>
    </source>
</evidence>
<dbReference type="GO" id="GO:0005886">
    <property type="term" value="C:plasma membrane"/>
    <property type="evidence" value="ECO:0007669"/>
    <property type="project" value="UniProtKB-SubCell"/>
</dbReference>
<dbReference type="PANTHER" id="PTHR30213:SF1">
    <property type="entry name" value="INNER MEMBRANE PROTEIN YHJD"/>
    <property type="match status" value="1"/>
</dbReference>
<dbReference type="InterPro" id="IPR017039">
    <property type="entry name" value="Virul_fac_BrkB"/>
</dbReference>
<evidence type="ECO:0000256" key="2">
    <source>
        <dbReference type="ARBA" id="ARBA00022475"/>
    </source>
</evidence>
<evidence type="ECO:0000313" key="9">
    <source>
        <dbReference type="Proteomes" id="UP000392064"/>
    </source>
</evidence>
<keyword evidence="3 7" id="KW-0812">Transmembrane</keyword>
<feature type="transmembrane region" description="Helical" evidence="7">
    <location>
        <begin position="182"/>
        <end position="203"/>
    </location>
</feature>
<dbReference type="RefSeq" id="WP_153654124.1">
    <property type="nucleotide sequence ID" value="NZ_CP045737.1"/>
</dbReference>
<feature type="compositionally biased region" description="Polar residues" evidence="6">
    <location>
        <begin position="340"/>
        <end position="349"/>
    </location>
</feature>
<dbReference type="EMBL" id="CP045737">
    <property type="protein sequence ID" value="QGG42456.1"/>
    <property type="molecule type" value="Genomic_DNA"/>
</dbReference>
<evidence type="ECO:0000256" key="6">
    <source>
        <dbReference type="SAM" id="MobiDB-lite"/>
    </source>
</evidence>
<organism evidence="8 9">
    <name type="scientific">Aeromicrobium yanjiei</name>
    <dbReference type="NCBI Taxonomy" id="2662028"/>
    <lineage>
        <taxon>Bacteria</taxon>
        <taxon>Bacillati</taxon>
        <taxon>Actinomycetota</taxon>
        <taxon>Actinomycetes</taxon>
        <taxon>Propionibacteriales</taxon>
        <taxon>Nocardioidaceae</taxon>
        <taxon>Aeromicrobium</taxon>
    </lineage>
</organism>
<feature type="transmembrane region" description="Helical" evidence="7">
    <location>
        <begin position="44"/>
        <end position="67"/>
    </location>
</feature>
<feature type="transmembrane region" description="Helical" evidence="7">
    <location>
        <begin position="253"/>
        <end position="280"/>
    </location>
</feature>
<dbReference type="AlphaFoldDB" id="A0A5Q2MMN1"/>
<evidence type="ECO:0000313" key="8">
    <source>
        <dbReference type="EMBL" id="QGG42456.1"/>
    </source>
</evidence>
<dbReference type="KEGG" id="aef:GEV26_14325"/>
<keyword evidence="2" id="KW-1003">Cell membrane</keyword>
<accession>A0A5Q2MMN1</accession>
<proteinExistence type="predicted"/>
<feature type="transmembrane region" description="Helical" evidence="7">
    <location>
        <begin position="215"/>
        <end position="233"/>
    </location>
</feature>
<keyword evidence="5 7" id="KW-0472">Membrane</keyword>
<protein>
    <submittedName>
        <fullName evidence="8">Ribonuclease BN</fullName>
    </submittedName>
</protein>
<keyword evidence="4 7" id="KW-1133">Transmembrane helix</keyword>
<sequence length="349" mass="37594">MSEEGPRPIGRIDRFQRKHPVVGFPIAVIYKYFDDQGAYLSAIITYYAFIAIFPLLLLSTSILGFILQGDEGLRDRLLDSALSQFPIVGDQLGRPEGLQGSTGAIIVGAVTATYGAMGLGQAIQNAANIAWSVPRNSRANPFLLRLRSLAFLLVGGIGIMALAITTSVLSNPGVIGTDLGPALGRLVQLASFLLTVLIFTAIFRLVSLGRAKPRAVVPGAAVTGALWQALQWIGNTYVREVIGKADNQVNQTFALVLGLVAFIYIASIMAVLGLEVNVVLRRRLYPRALLTPFTDNVILTPADQRAYVAYAKAQRHKGFESVEVTFADRTPQVPREADETAQQPSADAS</sequence>
<reference evidence="8 9" key="1">
    <citation type="submission" date="2019-11" db="EMBL/GenBank/DDBJ databases">
        <authorList>
            <person name="Li J."/>
        </authorList>
    </citation>
    <scope>NUCLEOTIDE SEQUENCE [LARGE SCALE GENOMIC DNA]</scope>
    <source>
        <strain evidence="8 9">MF47</strain>
    </source>
</reference>
<evidence type="ECO:0000256" key="3">
    <source>
        <dbReference type="ARBA" id="ARBA00022692"/>
    </source>
</evidence>